<dbReference type="NCBIfam" id="TIGR00730">
    <property type="entry name" value="Rossman fold protein, TIGR00730 family"/>
    <property type="match status" value="1"/>
</dbReference>
<keyword evidence="3" id="KW-0378">Hydrolase</keyword>
<organism evidence="4 5">
    <name type="scientific">Reichenbachiella faecimaris</name>
    <dbReference type="NCBI Taxonomy" id="692418"/>
    <lineage>
        <taxon>Bacteria</taxon>
        <taxon>Pseudomonadati</taxon>
        <taxon>Bacteroidota</taxon>
        <taxon>Cytophagia</taxon>
        <taxon>Cytophagales</taxon>
        <taxon>Reichenbachiellaceae</taxon>
        <taxon>Reichenbachiella</taxon>
    </lineage>
</organism>
<dbReference type="Pfam" id="PF03641">
    <property type="entry name" value="Lysine_decarbox"/>
    <property type="match status" value="1"/>
</dbReference>
<evidence type="ECO:0000256" key="2">
    <source>
        <dbReference type="ARBA" id="ARBA00006763"/>
    </source>
</evidence>
<dbReference type="Gene3D" id="3.40.50.450">
    <property type="match status" value="1"/>
</dbReference>
<evidence type="ECO:0000313" key="4">
    <source>
        <dbReference type="EMBL" id="SMD34100.1"/>
    </source>
</evidence>
<keyword evidence="5" id="KW-1185">Reference proteome</keyword>
<evidence type="ECO:0000256" key="3">
    <source>
        <dbReference type="RuleBase" id="RU363015"/>
    </source>
</evidence>
<name>A0A1W2GBQ0_REIFA</name>
<reference evidence="4 5" key="1">
    <citation type="submission" date="2017-04" db="EMBL/GenBank/DDBJ databases">
        <authorList>
            <person name="Afonso C.L."/>
            <person name="Miller P.J."/>
            <person name="Scott M.A."/>
            <person name="Spackman E."/>
            <person name="Goraichik I."/>
            <person name="Dimitrov K.M."/>
            <person name="Suarez D.L."/>
            <person name="Swayne D.E."/>
        </authorList>
    </citation>
    <scope>NUCLEOTIDE SEQUENCE [LARGE SCALE GENOMIC DNA]</scope>
    <source>
        <strain evidence="4 5">DSM 26133</strain>
    </source>
</reference>
<dbReference type="OrthoDB" id="9801098at2"/>
<dbReference type="EMBL" id="FWYF01000002">
    <property type="protein sequence ID" value="SMD34100.1"/>
    <property type="molecule type" value="Genomic_DNA"/>
</dbReference>
<dbReference type="GO" id="GO:0005829">
    <property type="term" value="C:cytosol"/>
    <property type="evidence" value="ECO:0007669"/>
    <property type="project" value="TreeGrafter"/>
</dbReference>
<dbReference type="PANTHER" id="PTHR31223:SF70">
    <property type="entry name" value="LOG FAMILY PROTEIN YJL055W"/>
    <property type="match status" value="1"/>
</dbReference>
<evidence type="ECO:0000256" key="1">
    <source>
        <dbReference type="ARBA" id="ARBA00000274"/>
    </source>
</evidence>
<protein>
    <recommendedName>
        <fullName evidence="3">Cytokinin riboside 5'-monophosphate phosphoribohydrolase</fullName>
        <ecNumber evidence="3">3.2.2.n1</ecNumber>
    </recommendedName>
</protein>
<dbReference type="Proteomes" id="UP000192472">
    <property type="component" value="Unassembled WGS sequence"/>
</dbReference>
<comment type="catalytic activity">
    <reaction evidence="1">
        <text>AMP + H2O = D-ribose 5-phosphate + adenine</text>
        <dbReference type="Rhea" id="RHEA:20129"/>
        <dbReference type="ChEBI" id="CHEBI:15377"/>
        <dbReference type="ChEBI" id="CHEBI:16708"/>
        <dbReference type="ChEBI" id="CHEBI:78346"/>
        <dbReference type="ChEBI" id="CHEBI:456215"/>
        <dbReference type="EC" id="3.2.2.4"/>
    </reaction>
</comment>
<dbReference type="GO" id="GO:0008714">
    <property type="term" value="F:AMP nucleosidase activity"/>
    <property type="evidence" value="ECO:0007669"/>
    <property type="project" value="UniProtKB-EC"/>
</dbReference>
<dbReference type="STRING" id="692418.SAMN04488029_1838"/>
<dbReference type="AlphaFoldDB" id="A0A1W2GBQ0"/>
<dbReference type="RefSeq" id="WP_084372509.1">
    <property type="nucleotide sequence ID" value="NZ_FWYF01000002.1"/>
</dbReference>
<dbReference type="PANTHER" id="PTHR31223">
    <property type="entry name" value="LOG FAMILY PROTEIN YJL055W"/>
    <property type="match status" value="1"/>
</dbReference>
<dbReference type="InterPro" id="IPR005269">
    <property type="entry name" value="LOG"/>
</dbReference>
<dbReference type="SUPFAM" id="SSF102405">
    <property type="entry name" value="MCP/YpsA-like"/>
    <property type="match status" value="1"/>
</dbReference>
<dbReference type="InterPro" id="IPR031100">
    <property type="entry name" value="LOG_fam"/>
</dbReference>
<gene>
    <name evidence="4" type="ORF">SAMN04488029_1838</name>
</gene>
<sequence>MKSICVYCGSSLGKDVIYAEAAIDLGKALADREIRLVYGGARIGIMGAVAQACLSNGGSVTGIIPEFLDQVEITNTDVTELIQTKNMHERKTAMVENSDGFIALPGGFGTLEELAEILTWAQLGLVKKPIGILNINGFYDQLLALFNHMHQEGFVKFSNLNLFVTDSTVQGLLQKMEDFDLGDASFKQKLGLT</sequence>
<dbReference type="GO" id="GO:0009691">
    <property type="term" value="P:cytokinin biosynthetic process"/>
    <property type="evidence" value="ECO:0007669"/>
    <property type="project" value="UniProtKB-UniRule"/>
</dbReference>
<keyword evidence="3" id="KW-0203">Cytokinin biosynthesis</keyword>
<comment type="similarity">
    <text evidence="2 3">Belongs to the LOG family.</text>
</comment>
<dbReference type="EC" id="3.2.2.n1" evidence="3"/>
<proteinExistence type="inferred from homology"/>
<accession>A0A1W2GBQ0</accession>
<evidence type="ECO:0000313" key="5">
    <source>
        <dbReference type="Proteomes" id="UP000192472"/>
    </source>
</evidence>